<sequence length="69" mass="7405">MSSGPAAGGQTPEATDVCPVCREPLRPTSPSTSVVDVPTWSCPYDCALTVCAEEWERAVLALARERRAR</sequence>
<gene>
    <name evidence="1" type="ORF">F4554_005385</name>
</gene>
<dbReference type="AlphaFoldDB" id="A0A852ZI52"/>
<name>A0A852ZI52_9ACTN</name>
<dbReference type="EMBL" id="JACBZH010000001">
    <property type="protein sequence ID" value="NYH92747.1"/>
    <property type="molecule type" value="Genomic_DNA"/>
</dbReference>
<comment type="caution">
    <text evidence="1">The sequence shown here is derived from an EMBL/GenBank/DDBJ whole genome shotgun (WGS) entry which is preliminary data.</text>
</comment>
<keyword evidence="2" id="KW-1185">Reference proteome</keyword>
<accession>A0A852ZI52</accession>
<evidence type="ECO:0000313" key="1">
    <source>
        <dbReference type="EMBL" id="NYH92747.1"/>
    </source>
</evidence>
<reference evidence="1 2" key="1">
    <citation type="submission" date="2020-07" db="EMBL/GenBank/DDBJ databases">
        <title>Sequencing the genomes of 1000 actinobacteria strains.</title>
        <authorList>
            <person name="Klenk H.-P."/>
        </authorList>
    </citation>
    <scope>NUCLEOTIDE SEQUENCE [LARGE SCALE GENOMIC DNA]</scope>
    <source>
        <strain evidence="1 2">DSM 18448</strain>
    </source>
</reference>
<evidence type="ECO:0000313" key="2">
    <source>
        <dbReference type="Proteomes" id="UP000579605"/>
    </source>
</evidence>
<protein>
    <submittedName>
        <fullName evidence="1">Uncharacterized protein</fullName>
    </submittedName>
</protein>
<dbReference type="RefSeq" id="WP_179790126.1">
    <property type="nucleotide sequence ID" value="NZ_BAAARR010000021.1"/>
</dbReference>
<dbReference type="Proteomes" id="UP000579605">
    <property type="component" value="Unassembled WGS sequence"/>
</dbReference>
<organism evidence="1 2">
    <name type="scientific">Actinopolymorpha rutila</name>
    <dbReference type="NCBI Taxonomy" id="446787"/>
    <lineage>
        <taxon>Bacteria</taxon>
        <taxon>Bacillati</taxon>
        <taxon>Actinomycetota</taxon>
        <taxon>Actinomycetes</taxon>
        <taxon>Propionibacteriales</taxon>
        <taxon>Actinopolymorphaceae</taxon>
        <taxon>Actinopolymorpha</taxon>
    </lineage>
</organism>
<proteinExistence type="predicted"/>